<dbReference type="Pfam" id="PF01547">
    <property type="entry name" value="SBP_bac_1"/>
    <property type="match status" value="1"/>
</dbReference>
<dbReference type="EMBL" id="JANIPJ010000006">
    <property type="protein sequence ID" value="MCR2804381.1"/>
    <property type="molecule type" value="Genomic_DNA"/>
</dbReference>
<keyword evidence="5" id="KW-0449">Lipoprotein</keyword>
<evidence type="ECO:0000256" key="5">
    <source>
        <dbReference type="ARBA" id="ARBA00023288"/>
    </source>
</evidence>
<organism evidence="6 7">
    <name type="scientific">Paenibacillus soyae</name>
    <dbReference type="NCBI Taxonomy" id="2969249"/>
    <lineage>
        <taxon>Bacteria</taxon>
        <taxon>Bacillati</taxon>
        <taxon>Bacillota</taxon>
        <taxon>Bacilli</taxon>
        <taxon>Bacillales</taxon>
        <taxon>Paenibacillaceae</taxon>
        <taxon>Paenibacillus</taxon>
    </lineage>
</organism>
<comment type="caution">
    <text evidence="6">The sequence shown here is derived from an EMBL/GenBank/DDBJ whole genome shotgun (WGS) entry which is preliminary data.</text>
</comment>
<reference evidence="6" key="1">
    <citation type="submission" date="2022-08" db="EMBL/GenBank/DDBJ databases">
        <title>The genomic sequence of strain Paenibacillus sp. SCIV0701.</title>
        <authorList>
            <person name="Zhao H."/>
        </authorList>
    </citation>
    <scope>NUCLEOTIDE SEQUENCE</scope>
    <source>
        <strain evidence="6">SCIV0701</strain>
    </source>
</reference>
<dbReference type="InterPro" id="IPR006059">
    <property type="entry name" value="SBP"/>
</dbReference>
<gene>
    <name evidence="6" type="ORF">NQZ67_10855</name>
</gene>
<keyword evidence="7" id="KW-1185">Reference proteome</keyword>
<evidence type="ECO:0000313" key="7">
    <source>
        <dbReference type="Proteomes" id="UP001141950"/>
    </source>
</evidence>
<keyword evidence="1" id="KW-1003">Cell membrane</keyword>
<dbReference type="SUPFAM" id="SSF53850">
    <property type="entry name" value="Periplasmic binding protein-like II"/>
    <property type="match status" value="1"/>
</dbReference>
<dbReference type="InterPro" id="IPR050490">
    <property type="entry name" value="Bact_solute-bd_prot1"/>
</dbReference>
<accession>A0A9X2S8S0</accession>
<evidence type="ECO:0000256" key="2">
    <source>
        <dbReference type="ARBA" id="ARBA00022729"/>
    </source>
</evidence>
<evidence type="ECO:0000256" key="1">
    <source>
        <dbReference type="ARBA" id="ARBA00022475"/>
    </source>
</evidence>
<dbReference type="Proteomes" id="UP001141950">
    <property type="component" value="Unassembled WGS sequence"/>
</dbReference>
<dbReference type="Gene3D" id="3.40.190.10">
    <property type="entry name" value="Periplasmic binding protein-like II"/>
    <property type="match status" value="2"/>
</dbReference>
<evidence type="ECO:0000313" key="6">
    <source>
        <dbReference type="EMBL" id="MCR2804381.1"/>
    </source>
</evidence>
<dbReference type="AlphaFoldDB" id="A0A9X2S8S0"/>
<proteinExistence type="predicted"/>
<keyword evidence="4" id="KW-0564">Palmitate</keyword>
<dbReference type="PANTHER" id="PTHR43649">
    <property type="entry name" value="ARABINOSE-BINDING PROTEIN-RELATED"/>
    <property type="match status" value="1"/>
</dbReference>
<evidence type="ECO:0000256" key="3">
    <source>
        <dbReference type="ARBA" id="ARBA00023136"/>
    </source>
</evidence>
<keyword evidence="3" id="KW-0472">Membrane</keyword>
<dbReference type="RefSeq" id="WP_257445359.1">
    <property type="nucleotide sequence ID" value="NZ_JANIPJ010000006.1"/>
</dbReference>
<keyword evidence="2" id="KW-0732">Signal</keyword>
<sequence>MKNKWFVPAALLVVMTAVYGLYQMGDWARPHDSPGPRNEPETLTTVFSLRPSLSFKNGESIEDNVHTRSVQEKLGIDIQYIWTAPDSTFSTKLKLQLLNKREMPDIIPVRTDVIHQLIDSGQFMAVDDLFEQYASPAWKEAMNENPSVWYPYERNGKHYAVPILDYNYNSDPMMWIREDWLEKVGLSPPSTLQELEEVLDAFTRGDPDGNGKNDTYGLAVSLGNAISTWMADISWVFGMYGCLPEQWNFCENPQQLEFGSVQHSAKQGLIKLREWREAGYFPDDALWQDEESAARLFSQGKAGIVVGPHWMKFWPLNALTEKNPENRFIAIPLPKGPEGSSYHRASQPRNGAILLNKQNTNPQTFFRYMNDLYETQGRGEGEFAFGMARNYDYTTVNGEPSSDRSLIPGGYVDVTAYTLTYDGARIPSHWTKMIDEAEKNVLTQMHDSRLPNEFQGPPTPTMLEKGDQLLQTEHEAFVQIIYGKKDIGFFDEFVANWKANGGDLITKEVNAWYHSVQEISK</sequence>
<dbReference type="PANTHER" id="PTHR43649:SF33">
    <property type="entry name" value="POLYGALACTURONAN_RHAMNOGALACTURONAN-BINDING PROTEIN YTCQ"/>
    <property type="match status" value="1"/>
</dbReference>
<evidence type="ECO:0000256" key="4">
    <source>
        <dbReference type="ARBA" id="ARBA00023139"/>
    </source>
</evidence>
<protein>
    <submittedName>
        <fullName evidence="6">Extracellular solute-binding protein</fullName>
    </submittedName>
</protein>
<name>A0A9X2S8S0_9BACL</name>